<dbReference type="EMBL" id="FNON01000001">
    <property type="protein sequence ID" value="SDW35681.1"/>
    <property type="molecule type" value="Genomic_DNA"/>
</dbReference>
<proteinExistence type="predicted"/>
<evidence type="ECO:0000313" key="3">
    <source>
        <dbReference type="Proteomes" id="UP000199515"/>
    </source>
</evidence>
<gene>
    <name evidence="2" type="ORF">SAMN05421504_101363</name>
</gene>
<reference evidence="2 3" key="1">
    <citation type="submission" date="2016-10" db="EMBL/GenBank/DDBJ databases">
        <authorList>
            <person name="de Groot N.N."/>
        </authorList>
    </citation>
    <scope>NUCLEOTIDE SEQUENCE [LARGE SCALE GENOMIC DNA]</scope>
    <source>
        <strain evidence="2 3">CPCC 202699</strain>
    </source>
</reference>
<dbReference type="Gene3D" id="3.10.450.50">
    <property type="match status" value="1"/>
</dbReference>
<dbReference type="InterPro" id="IPR032710">
    <property type="entry name" value="NTF2-like_dom_sf"/>
</dbReference>
<dbReference type="Proteomes" id="UP000199515">
    <property type="component" value="Unassembled WGS sequence"/>
</dbReference>
<dbReference type="SUPFAM" id="SSF54427">
    <property type="entry name" value="NTF2-like"/>
    <property type="match status" value="1"/>
</dbReference>
<organism evidence="2 3">
    <name type="scientific">Amycolatopsis xylanica</name>
    <dbReference type="NCBI Taxonomy" id="589385"/>
    <lineage>
        <taxon>Bacteria</taxon>
        <taxon>Bacillati</taxon>
        <taxon>Actinomycetota</taxon>
        <taxon>Actinomycetes</taxon>
        <taxon>Pseudonocardiales</taxon>
        <taxon>Pseudonocardiaceae</taxon>
        <taxon>Amycolatopsis</taxon>
    </lineage>
</organism>
<dbReference type="CDD" id="cd00531">
    <property type="entry name" value="NTF2_like"/>
    <property type="match status" value="1"/>
</dbReference>
<name>A0A1H2SVJ8_9PSEU</name>
<accession>A0A1H2SVJ8</accession>
<dbReference type="InterPro" id="IPR037401">
    <property type="entry name" value="SnoaL-like"/>
</dbReference>
<keyword evidence="3" id="KW-1185">Reference proteome</keyword>
<dbReference type="OrthoDB" id="4941530at2"/>
<dbReference type="RefSeq" id="WP_091285713.1">
    <property type="nucleotide sequence ID" value="NZ_FNON01000001.1"/>
</dbReference>
<evidence type="ECO:0000313" key="2">
    <source>
        <dbReference type="EMBL" id="SDW35681.1"/>
    </source>
</evidence>
<dbReference type="Pfam" id="PF13577">
    <property type="entry name" value="SnoaL_4"/>
    <property type="match status" value="1"/>
</dbReference>
<protein>
    <submittedName>
        <fullName evidence="2">SnoaL-like domain-containing protein</fullName>
    </submittedName>
</protein>
<sequence length="151" mass="17551">MDLVALEELKRLKYRYLRCLDLKLWDEFEATLAPDATADYGEHLRFGSRAEIVKFMRTWLESDIITVHHCHHPELEIDGSTATGTWCLDDTIIVPEHRVMIRGSAFYEDTYVRSESGWRISRTGYLRTYESTVSLDDMPSFKLTANRWAAG</sequence>
<dbReference type="AlphaFoldDB" id="A0A1H2SVJ8"/>
<evidence type="ECO:0000259" key="1">
    <source>
        <dbReference type="Pfam" id="PF13577"/>
    </source>
</evidence>
<feature type="domain" description="SnoaL-like" evidence="1">
    <location>
        <begin position="5"/>
        <end position="122"/>
    </location>
</feature>
<dbReference type="STRING" id="589385.SAMN05421504_101363"/>